<evidence type="ECO:0000256" key="1">
    <source>
        <dbReference type="ARBA" id="ARBA00004496"/>
    </source>
</evidence>
<dbReference type="InterPro" id="IPR036322">
    <property type="entry name" value="WD40_repeat_dom_sf"/>
</dbReference>
<dbReference type="GeneID" id="40307228"/>
<proteinExistence type="predicted"/>
<dbReference type="CDD" id="cd00200">
    <property type="entry name" value="WD40"/>
    <property type="match status" value="1"/>
</dbReference>
<dbReference type="PROSITE" id="PS51394">
    <property type="entry name" value="PFU"/>
    <property type="match status" value="1"/>
</dbReference>
<dbReference type="Pfam" id="PF00400">
    <property type="entry name" value="WD40"/>
    <property type="match status" value="4"/>
</dbReference>
<sequence length="829" mass="89628">MPASAPFLLAFEGGVHSKAVRCACVVAAGASAASSSSSSASSSAAAPALAACEIVTGSLDSSIVVWRPQAPSGRGVDAPAGPPVYNPRLVLRPHADFVYCVAACETDKVIPSFFSGSKDKRALRLALDDGRVLTEFEGHEGPVCSLAEVAASSLFVTGSWDGTARLWRIATGECVRSLEQHKHAVAVLALPQPPLIVTGSQDKALRFWSLDGNIQRIVPDAHDDIIRALDALPRPSSAPSAAGEACIVLSASNDQRVKAWELNGSLLAQFEAHSAFVFDVKASRVRGDRFFTASDDSTCKVWMLSESPQETGALTAQVTQTLLHAATVWQVVELPSGDIVTCCEDGKMRVWTQDTARSLPEAERAQQESEARLAQEAAAAKRESAIDVSSLPDVSQMAAMRGKKDGEVKMFREGQMAVVYRWQQSTSSWEKLGEVMGAAKQKTYYEGDAYFEGGDYDYVFNVEIGEDGAYRRLPFRLTDNPLVAAEKFCARECINKSCLEQITSFIRRNAGLASSPPAAAPSAFNRGVTGSAQDSVYGAATAVTSSMSPLMEVFTFAKGNFEAAGKKILEFDAQFPPGAPEKLTELEKQYLLDALEKIKSPAFLKKEFRACEIEVIFEKLAKWPCSRAMPVMDVWRIMALHPQYHAVHKKAGDQGWTAVVVALRHTKDACNSAADDAPLILCCLRFLANLMDLTTSRSVMLRHAAAVLASLASDRILVSANRNVRLTAASVLANFAVAFANKEEKAARVQVIELLHRLMITEQDADVYYRCLAALLTILVTPPLPQQRATLVNRCKELDVASLLPPMNQQVPAEGKVGDMAQNLLLLLE</sequence>
<dbReference type="STRING" id="94643.A0A2A9M8I3"/>
<feature type="repeat" description="WD" evidence="5">
    <location>
        <begin position="178"/>
        <end position="211"/>
    </location>
</feature>
<evidence type="ECO:0000313" key="9">
    <source>
        <dbReference type="Proteomes" id="UP000224006"/>
    </source>
</evidence>
<organism evidence="8 9">
    <name type="scientific">Besnoitia besnoiti</name>
    <name type="common">Apicomplexan protozoan</name>
    <dbReference type="NCBI Taxonomy" id="94643"/>
    <lineage>
        <taxon>Eukaryota</taxon>
        <taxon>Sar</taxon>
        <taxon>Alveolata</taxon>
        <taxon>Apicomplexa</taxon>
        <taxon>Conoidasida</taxon>
        <taxon>Coccidia</taxon>
        <taxon>Eucoccidiorida</taxon>
        <taxon>Eimeriorina</taxon>
        <taxon>Sarcocystidae</taxon>
        <taxon>Besnoitia</taxon>
    </lineage>
</organism>
<dbReference type="GO" id="GO:0005737">
    <property type="term" value="C:cytoplasm"/>
    <property type="evidence" value="ECO:0007669"/>
    <property type="project" value="UniProtKB-SubCell"/>
</dbReference>
<dbReference type="PROSITE" id="PS50294">
    <property type="entry name" value="WD_REPEATS_REGION"/>
    <property type="match status" value="1"/>
</dbReference>
<evidence type="ECO:0000259" key="7">
    <source>
        <dbReference type="PROSITE" id="PS51396"/>
    </source>
</evidence>
<dbReference type="InterPro" id="IPR016024">
    <property type="entry name" value="ARM-type_fold"/>
</dbReference>
<feature type="repeat" description="WD" evidence="5">
    <location>
        <begin position="270"/>
        <end position="302"/>
    </location>
</feature>
<dbReference type="GO" id="GO:0010992">
    <property type="term" value="P:ubiquitin recycling"/>
    <property type="evidence" value="ECO:0007669"/>
    <property type="project" value="TreeGrafter"/>
</dbReference>
<reference evidence="8 9" key="1">
    <citation type="submission" date="2017-09" db="EMBL/GenBank/DDBJ databases">
        <title>Genome sequencing of Besnoitia besnoiti strain Bb-Ger1.</title>
        <authorList>
            <person name="Schares G."/>
            <person name="Venepally P."/>
            <person name="Lorenzi H.A."/>
        </authorList>
    </citation>
    <scope>NUCLEOTIDE SEQUENCE [LARGE SCALE GENOMIC DNA]</scope>
    <source>
        <strain evidence="8 9">Bb-Ger1</strain>
    </source>
</reference>
<dbReference type="SUPFAM" id="SSF50978">
    <property type="entry name" value="WD40 repeat-like"/>
    <property type="match status" value="1"/>
</dbReference>
<dbReference type="PROSITE" id="PS51396">
    <property type="entry name" value="PUL"/>
    <property type="match status" value="1"/>
</dbReference>
<dbReference type="AlphaFoldDB" id="A0A2A9M8I3"/>
<dbReference type="VEuPathDB" id="ToxoDB:BESB_021670"/>
<dbReference type="Gene3D" id="1.25.10.10">
    <property type="entry name" value="Leucine-rich Repeat Variant"/>
    <property type="match status" value="1"/>
</dbReference>
<dbReference type="SUPFAM" id="SSF48371">
    <property type="entry name" value="ARM repeat"/>
    <property type="match status" value="1"/>
</dbReference>
<dbReference type="InterPro" id="IPR015155">
    <property type="entry name" value="PFU"/>
</dbReference>
<dbReference type="InterPro" id="IPR001680">
    <property type="entry name" value="WD40_rpt"/>
</dbReference>
<dbReference type="GO" id="GO:0043161">
    <property type="term" value="P:proteasome-mediated ubiquitin-dependent protein catabolic process"/>
    <property type="evidence" value="ECO:0007669"/>
    <property type="project" value="TreeGrafter"/>
</dbReference>
<evidence type="ECO:0000313" key="8">
    <source>
        <dbReference type="EMBL" id="PFH32226.1"/>
    </source>
</evidence>
<dbReference type="KEGG" id="bbes:BESB_021670"/>
<comment type="caution">
    <text evidence="8">The sequence shown here is derived from an EMBL/GenBank/DDBJ whole genome shotgun (WGS) entry which is preliminary data.</text>
</comment>
<comment type="subcellular location">
    <subcellularLocation>
        <location evidence="1">Cytoplasm</location>
    </subcellularLocation>
</comment>
<dbReference type="GO" id="GO:0043130">
    <property type="term" value="F:ubiquitin binding"/>
    <property type="evidence" value="ECO:0007669"/>
    <property type="project" value="TreeGrafter"/>
</dbReference>
<feature type="repeat" description="WD" evidence="5">
    <location>
        <begin position="136"/>
        <end position="177"/>
    </location>
</feature>
<keyword evidence="4" id="KW-0677">Repeat</keyword>
<keyword evidence="3 5" id="KW-0853">WD repeat</keyword>
<gene>
    <name evidence="8" type="ORF">BESB_021670</name>
</gene>
<dbReference type="Pfam" id="PF09070">
    <property type="entry name" value="PFU"/>
    <property type="match status" value="1"/>
</dbReference>
<evidence type="ECO:0000259" key="6">
    <source>
        <dbReference type="PROSITE" id="PS51394"/>
    </source>
</evidence>
<dbReference type="Pfam" id="PF08324">
    <property type="entry name" value="PUL"/>
    <property type="match status" value="1"/>
</dbReference>
<keyword evidence="2" id="KW-0963">Cytoplasm</keyword>
<protein>
    <submittedName>
        <fullName evidence="8">PUL domain-containing protein</fullName>
    </submittedName>
</protein>
<dbReference type="SMART" id="SM00320">
    <property type="entry name" value="WD40"/>
    <property type="match status" value="7"/>
</dbReference>
<evidence type="ECO:0000256" key="3">
    <source>
        <dbReference type="ARBA" id="ARBA00022574"/>
    </source>
</evidence>
<dbReference type="RefSeq" id="XP_029216235.1">
    <property type="nucleotide sequence ID" value="XM_029360876.1"/>
</dbReference>
<evidence type="ECO:0000256" key="2">
    <source>
        <dbReference type="ARBA" id="ARBA00022490"/>
    </source>
</evidence>
<dbReference type="OrthoDB" id="538223at2759"/>
<dbReference type="PANTHER" id="PTHR19849">
    <property type="entry name" value="PHOSPHOLIPASE A-2-ACTIVATING PROTEIN"/>
    <property type="match status" value="1"/>
</dbReference>
<evidence type="ECO:0000256" key="4">
    <source>
        <dbReference type="ARBA" id="ARBA00022737"/>
    </source>
</evidence>
<dbReference type="Proteomes" id="UP000224006">
    <property type="component" value="Chromosome XI"/>
</dbReference>
<dbReference type="InterPro" id="IPR038122">
    <property type="entry name" value="PFU_sf"/>
</dbReference>
<dbReference type="PANTHER" id="PTHR19849:SF0">
    <property type="entry name" value="PHOSPHOLIPASE A-2-ACTIVATING PROTEIN"/>
    <property type="match status" value="1"/>
</dbReference>
<dbReference type="Gene3D" id="3.10.20.870">
    <property type="entry name" value="PFU (PLAA family ubiquitin binding), C-terminal domain"/>
    <property type="match status" value="1"/>
</dbReference>
<name>A0A2A9M8I3_BESBE</name>
<feature type="domain" description="PUL" evidence="7">
    <location>
        <begin position="546"/>
        <end position="827"/>
    </location>
</feature>
<dbReference type="Gene3D" id="2.130.10.10">
    <property type="entry name" value="YVTN repeat-like/Quinoprotein amine dehydrogenase"/>
    <property type="match status" value="2"/>
</dbReference>
<dbReference type="InterPro" id="IPR011989">
    <property type="entry name" value="ARM-like"/>
</dbReference>
<dbReference type="GO" id="GO:0005634">
    <property type="term" value="C:nucleus"/>
    <property type="evidence" value="ECO:0007669"/>
    <property type="project" value="TreeGrafter"/>
</dbReference>
<dbReference type="PROSITE" id="PS50082">
    <property type="entry name" value="WD_REPEATS_2"/>
    <property type="match status" value="3"/>
</dbReference>
<dbReference type="InterPro" id="IPR015943">
    <property type="entry name" value="WD40/YVTN_repeat-like_dom_sf"/>
</dbReference>
<dbReference type="InterPro" id="IPR013535">
    <property type="entry name" value="PUL_dom"/>
</dbReference>
<evidence type="ECO:0000256" key="5">
    <source>
        <dbReference type="PROSITE-ProRule" id="PRU00221"/>
    </source>
</evidence>
<dbReference type="EMBL" id="NWUJ01000012">
    <property type="protein sequence ID" value="PFH32226.1"/>
    <property type="molecule type" value="Genomic_DNA"/>
</dbReference>
<feature type="domain" description="PFU" evidence="6">
    <location>
        <begin position="421"/>
        <end position="520"/>
    </location>
</feature>
<keyword evidence="9" id="KW-1185">Reference proteome</keyword>
<accession>A0A2A9M8I3</accession>